<dbReference type="RefSeq" id="WP_089324317.1">
    <property type="nucleotide sequence ID" value="NZ_FZOR01000002.1"/>
</dbReference>
<evidence type="ECO:0000256" key="2">
    <source>
        <dbReference type="ARBA" id="ARBA00023125"/>
    </source>
</evidence>
<dbReference type="InterPro" id="IPR050109">
    <property type="entry name" value="HTH-type_TetR-like_transc_reg"/>
</dbReference>
<proteinExistence type="predicted"/>
<keyword evidence="2 4" id="KW-0238">DNA-binding</keyword>
<dbReference type="Pfam" id="PF00440">
    <property type="entry name" value="TetR_N"/>
    <property type="match status" value="1"/>
</dbReference>
<dbReference type="Gene3D" id="1.10.357.10">
    <property type="entry name" value="Tetracycline Repressor, domain 2"/>
    <property type="match status" value="1"/>
</dbReference>
<dbReference type="AlphaFoldDB" id="A0A239CXP6"/>
<dbReference type="PANTHER" id="PTHR30055:SF234">
    <property type="entry name" value="HTH-TYPE TRANSCRIPTIONAL REGULATOR BETI"/>
    <property type="match status" value="1"/>
</dbReference>
<dbReference type="PROSITE" id="PS01081">
    <property type="entry name" value="HTH_TETR_1"/>
    <property type="match status" value="1"/>
</dbReference>
<dbReference type="OrthoDB" id="3687980at2"/>
<feature type="DNA-binding region" description="H-T-H motif" evidence="4">
    <location>
        <begin position="39"/>
        <end position="58"/>
    </location>
</feature>
<evidence type="ECO:0000313" key="6">
    <source>
        <dbReference type="EMBL" id="SNS25005.1"/>
    </source>
</evidence>
<gene>
    <name evidence="6" type="ORF">SAMN05443665_100215</name>
</gene>
<organism evidence="6 7">
    <name type="scientific">Actinomadura meyerae</name>
    <dbReference type="NCBI Taxonomy" id="240840"/>
    <lineage>
        <taxon>Bacteria</taxon>
        <taxon>Bacillati</taxon>
        <taxon>Actinomycetota</taxon>
        <taxon>Actinomycetes</taxon>
        <taxon>Streptosporangiales</taxon>
        <taxon>Thermomonosporaceae</taxon>
        <taxon>Actinomadura</taxon>
    </lineage>
</organism>
<dbReference type="EMBL" id="FZOR01000002">
    <property type="protein sequence ID" value="SNS25005.1"/>
    <property type="molecule type" value="Genomic_DNA"/>
</dbReference>
<dbReference type="InterPro" id="IPR009057">
    <property type="entry name" value="Homeodomain-like_sf"/>
</dbReference>
<dbReference type="InterPro" id="IPR001647">
    <property type="entry name" value="HTH_TetR"/>
</dbReference>
<protein>
    <submittedName>
        <fullName evidence="6">Transcriptional regulator, TetR family</fullName>
    </submittedName>
</protein>
<evidence type="ECO:0000259" key="5">
    <source>
        <dbReference type="PROSITE" id="PS50977"/>
    </source>
</evidence>
<evidence type="ECO:0000256" key="3">
    <source>
        <dbReference type="ARBA" id="ARBA00023163"/>
    </source>
</evidence>
<dbReference type="Proteomes" id="UP000198318">
    <property type="component" value="Unassembled WGS sequence"/>
</dbReference>
<keyword evidence="3" id="KW-0804">Transcription</keyword>
<keyword evidence="7" id="KW-1185">Reference proteome</keyword>
<dbReference type="PRINTS" id="PR00455">
    <property type="entry name" value="HTHTETR"/>
</dbReference>
<dbReference type="SUPFAM" id="SSF46689">
    <property type="entry name" value="Homeodomain-like"/>
    <property type="match status" value="1"/>
</dbReference>
<sequence>MAGRGRPRTKGPSISGSTEQDILNAGADLFCTVGFGSVSTYKLAQTAGISQATLYHYFSAKHEVLLALLLQTVRPSIVMAERLVREDGLSARDRLRRLCAYDADLLATTPRNLGALYLLPEVADERLSPFRAERDRLLGAYRALVEQCLPDADEPEHGAVADLVFGLVESVILRRQRAGGAPLPPDTGERIAAAALRIIGPG</sequence>
<reference evidence="6 7" key="1">
    <citation type="submission" date="2017-06" db="EMBL/GenBank/DDBJ databases">
        <authorList>
            <person name="Kim H.J."/>
            <person name="Triplett B.A."/>
        </authorList>
    </citation>
    <scope>NUCLEOTIDE SEQUENCE [LARGE SCALE GENOMIC DNA]</scope>
    <source>
        <strain evidence="6 7">DSM 44715</strain>
    </source>
</reference>
<dbReference type="InterPro" id="IPR023772">
    <property type="entry name" value="DNA-bd_HTH_TetR-type_CS"/>
</dbReference>
<feature type="domain" description="HTH tetR-type" evidence="5">
    <location>
        <begin position="16"/>
        <end position="76"/>
    </location>
</feature>
<dbReference type="GO" id="GO:0003700">
    <property type="term" value="F:DNA-binding transcription factor activity"/>
    <property type="evidence" value="ECO:0007669"/>
    <property type="project" value="TreeGrafter"/>
</dbReference>
<dbReference type="GO" id="GO:0000976">
    <property type="term" value="F:transcription cis-regulatory region binding"/>
    <property type="evidence" value="ECO:0007669"/>
    <property type="project" value="TreeGrafter"/>
</dbReference>
<evidence type="ECO:0000256" key="1">
    <source>
        <dbReference type="ARBA" id="ARBA00023015"/>
    </source>
</evidence>
<accession>A0A239CXP6</accession>
<evidence type="ECO:0000256" key="4">
    <source>
        <dbReference type="PROSITE-ProRule" id="PRU00335"/>
    </source>
</evidence>
<evidence type="ECO:0000313" key="7">
    <source>
        <dbReference type="Proteomes" id="UP000198318"/>
    </source>
</evidence>
<name>A0A239CXP6_9ACTN</name>
<keyword evidence="1" id="KW-0805">Transcription regulation</keyword>
<dbReference type="PANTHER" id="PTHR30055">
    <property type="entry name" value="HTH-TYPE TRANSCRIPTIONAL REGULATOR RUTR"/>
    <property type="match status" value="1"/>
</dbReference>
<dbReference type="PROSITE" id="PS50977">
    <property type="entry name" value="HTH_TETR_2"/>
    <property type="match status" value="1"/>
</dbReference>